<dbReference type="SUPFAM" id="SSF48371">
    <property type="entry name" value="ARM repeat"/>
    <property type="match status" value="1"/>
</dbReference>
<dbReference type="GO" id="GO:0046627">
    <property type="term" value="P:negative regulation of insulin receptor signaling pathway"/>
    <property type="evidence" value="ECO:0007669"/>
    <property type="project" value="TreeGrafter"/>
</dbReference>
<dbReference type="Pfam" id="PF11864">
    <property type="entry name" value="DUF3384"/>
    <property type="match status" value="1"/>
</dbReference>
<feature type="domain" description="Tuberin N-terminal" evidence="1">
    <location>
        <begin position="106"/>
        <end position="361"/>
    </location>
</feature>
<dbReference type="GO" id="GO:0005096">
    <property type="term" value="F:GTPase activator activity"/>
    <property type="evidence" value="ECO:0007669"/>
    <property type="project" value="InterPro"/>
</dbReference>
<dbReference type="GO" id="GO:0051726">
    <property type="term" value="P:regulation of cell cycle"/>
    <property type="evidence" value="ECO:0007669"/>
    <property type="project" value="TreeGrafter"/>
</dbReference>
<dbReference type="GO" id="GO:0033596">
    <property type="term" value="C:TSC1-TSC2 complex"/>
    <property type="evidence" value="ECO:0007669"/>
    <property type="project" value="InterPro"/>
</dbReference>
<gene>
    <name evidence="2" type="ORF">IRJ41_001724</name>
</gene>
<protein>
    <submittedName>
        <fullName evidence="2">Tuberin-like</fullName>
    </submittedName>
</protein>
<evidence type="ECO:0000313" key="3">
    <source>
        <dbReference type="Proteomes" id="UP001059041"/>
    </source>
</evidence>
<keyword evidence="3" id="KW-1185">Reference proteome</keyword>
<dbReference type="GO" id="GO:0032007">
    <property type="term" value="P:negative regulation of TOR signaling"/>
    <property type="evidence" value="ECO:0007669"/>
    <property type="project" value="InterPro"/>
</dbReference>
<dbReference type="InterPro" id="IPR003913">
    <property type="entry name" value="Tuberin"/>
</dbReference>
<dbReference type="PANTHER" id="PTHR10063">
    <property type="entry name" value="TUBERIN"/>
    <property type="match status" value="1"/>
</dbReference>
<dbReference type="GO" id="GO:0005634">
    <property type="term" value="C:nucleus"/>
    <property type="evidence" value="ECO:0007669"/>
    <property type="project" value="InterPro"/>
</dbReference>
<dbReference type="GO" id="GO:0051898">
    <property type="term" value="P:negative regulation of phosphatidylinositol 3-kinase/protein kinase B signal transduction"/>
    <property type="evidence" value="ECO:0007669"/>
    <property type="project" value="TreeGrafter"/>
</dbReference>
<dbReference type="AlphaFoldDB" id="A0A9W8C838"/>
<dbReference type="PANTHER" id="PTHR10063:SF0">
    <property type="entry name" value="TUBERIN"/>
    <property type="match status" value="1"/>
</dbReference>
<dbReference type="Proteomes" id="UP001059041">
    <property type="component" value="Linkage Group LG4"/>
</dbReference>
<evidence type="ECO:0000259" key="1">
    <source>
        <dbReference type="Pfam" id="PF11864"/>
    </source>
</evidence>
<reference evidence="2" key="1">
    <citation type="submission" date="2021-02" db="EMBL/GenBank/DDBJ databases">
        <title>Comparative genomics reveals that relaxation of natural selection precedes convergent phenotypic evolution of cavefish.</title>
        <authorList>
            <person name="Peng Z."/>
        </authorList>
    </citation>
    <scope>NUCLEOTIDE SEQUENCE</scope>
    <source>
        <tissue evidence="2">Muscle</tissue>
    </source>
</reference>
<dbReference type="InterPro" id="IPR027107">
    <property type="entry name" value="Tuberin/Ral-act_asu"/>
</dbReference>
<dbReference type="PRINTS" id="PR01431">
    <property type="entry name" value="TUBERIN"/>
</dbReference>
<dbReference type="InterPro" id="IPR024584">
    <property type="entry name" value="Tuberin_N"/>
</dbReference>
<dbReference type="InterPro" id="IPR016024">
    <property type="entry name" value="ARM-type_fold"/>
</dbReference>
<name>A0A9W8C838_TRIRA</name>
<comment type="caution">
    <text evidence="2">The sequence shown here is derived from an EMBL/GenBank/DDBJ whole genome shotgun (WGS) entry which is preliminary data.</text>
</comment>
<accession>A0A9W8C838</accession>
<organism evidence="2 3">
    <name type="scientific">Triplophysa rosa</name>
    <name type="common">Cave loach</name>
    <dbReference type="NCBI Taxonomy" id="992332"/>
    <lineage>
        <taxon>Eukaryota</taxon>
        <taxon>Metazoa</taxon>
        <taxon>Chordata</taxon>
        <taxon>Craniata</taxon>
        <taxon>Vertebrata</taxon>
        <taxon>Euteleostomi</taxon>
        <taxon>Actinopterygii</taxon>
        <taxon>Neopterygii</taxon>
        <taxon>Teleostei</taxon>
        <taxon>Ostariophysi</taxon>
        <taxon>Cypriniformes</taxon>
        <taxon>Nemacheilidae</taxon>
        <taxon>Triplophysa</taxon>
    </lineage>
</organism>
<proteinExistence type="predicted"/>
<dbReference type="GO" id="GO:0030178">
    <property type="term" value="P:negative regulation of Wnt signaling pathway"/>
    <property type="evidence" value="ECO:0007669"/>
    <property type="project" value="TreeGrafter"/>
</dbReference>
<dbReference type="EMBL" id="JAFHDT010000004">
    <property type="protein sequence ID" value="KAI7810445.1"/>
    <property type="molecule type" value="Genomic_DNA"/>
</dbReference>
<sequence length="364" mass="41680">MNKQPSKESLKDKVKGIFGISTTRLQSKQAESKPSEFIITLDILKELTPECGLHHRIRVINHVCDLAKSKKFEEVSSFRRICLLQKVPNLDLFLPESESGERVGPLRAYFFKIILDYQPCNEDLPERLEVFKALTENGKDITYLEEELARFVLLWMDIGLSSDFLHVLVNLVKFNSCYLDENVSLMVQKICLLCNRTTSSTDIEVALQVLDAVVCYNCLPSDSLMVFIITLCRTVNVKEFCESCWKLMRKVLGTHLGHSAIYTMCRIMEERVYSEDAALLRGAVFFVGMALWGAHRLPALKNTPTLVLPSFHKAMNCANEVVSYEIVLSITRLIKKYGRDLQVVTWDILLSIIERLLQQIQVHR</sequence>
<evidence type="ECO:0000313" key="2">
    <source>
        <dbReference type="EMBL" id="KAI7810445.1"/>
    </source>
</evidence>